<dbReference type="InterPro" id="IPR001967">
    <property type="entry name" value="Peptidase_S11_N"/>
</dbReference>
<feature type="signal peptide" evidence="11">
    <location>
        <begin position="1"/>
        <end position="25"/>
    </location>
</feature>
<dbReference type="SUPFAM" id="SSF56601">
    <property type="entry name" value="beta-lactamase/transpeptidase-like"/>
    <property type="match status" value="1"/>
</dbReference>
<proteinExistence type="inferred from homology"/>
<dbReference type="PRINTS" id="PR00725">
    <property type="entry name" value="DADACBPTASE1"/>
</dbReference>
<evidence type="ECO:0000256" key="3">
    <source>
        <dbReference type="ARBA" id="ARBA00022801"/>
    </source>
</evidence>
<keyword evidence="10" id="KW-0812">Transmembrane</keyword>
<gene>
    <name evidence="13" type="ORF">IAA08_08545</name>
</gene>
<dbReference type="AlphaFoldDB" id="A0A9D2D3S2"/>
<evidence type="ECO:0000313" key="14">
    <source>
        <dbReference type="Proteomes" id="UP000824024"/>
    </source>
</evidence>
<keyword evidence="10" id="KW-1133">Transmembrane helix</keyword>
<keyword evidence="4" id="KW-0133">Cell shape</keyword>
<dbReference type="Gene3D" id="3.40.710.10">
    <property type="entry name" value="DD-peptidase/beta-lactamase superfamily"/>
    <property type="match status" value="1"/>
</dbReference>
<comment type="caution">
    <text evidence="13">The sequence shown here is derived from an EMBL/GenBank/DDBJ whole genome shotgun (WGS) entry which is preliminary data.</text>
</comment>
<evidence type="ECO:0000256" key="10">
    <source>
        <dbReference type="SAM" id="Phobius"/>
    </source>
</evidence>
<keyword evidence="13" id="KW-0645">Protease</keyword>
<evidence type="ECO:0000313" key="13">
    <source>
        <dbReference type="EMBL" id="HIZ07969.1"/>
    </source>
</evidence>
<dbReference type="InterPro" id="IPR018044">
    <property type="entry name" value="Peptidase_S11"/>
</dbReference>
<dbReference type="InterPro" id="IPR012338">
    <property type="entry name" value="Beta-lactam/transpept-like"/>
</dbReference>
<feature type="chain" id="PRO_5038876157" evidence="11">
    <location>
        <begin position="26"/>
        <end position="433"/>
    </location>
</feature>
<feature type="domain" description="Peptidase S11 D-alanyl-D-alanine carboxypeptidase A N-terminal" evidence="12">
    <location>
        <begin position="32"/>
        <end position="266"/>
    </location>
</feature>
<feature type="active site" description="Acyl-ester intermediate" evidence="7">
    <location>
        <position position="66"/>
    </location>
</feature>
<reference evidence="13" key="2">
    <citation type="submission" date="2021-04" db="EMBL/GenBank/DDBJ databases">
        <authorList>
            <person name="Gilroy R."/>
        </authorList>
    </citation>
    <scope>NUCLEOTIDE SEQUENCE</scope>
    <source>
        <strain evidence="13">CHK192-9172</strain>
    </source>
</reference>
<accession>A0A9D2D3S2</accession>
<keyword evidence="6" id="KW-0961">Cell wall biogenesis/degradation</keyword>
<dbReference type="GO" id="GO:0009252">
    <property type="term" value="P:peptidoglycan biosynthetic process"/>
    <property type="evidence" value="ECO:0007669"/>
    <property type="project" value="UniProtKB-KW"/>
</dbReference>
<dbReference type="Pfam" id="PF00768">
    <property type="entry name" value="Peptidase_S11"/>
    <property type="match status" value="1"/>
</dbReference>
<evidence type="ECO:0000256" key="9">
    <source>
        <dbReference type="RuleBase" id="RU004016"/>
    </source>
</evidence>
<comment type="similarity">
    <text evidence="1 9">Belongs to the peptidase S11 family.</text>
</comment>
<dbReference type="Proteomes" id="UP000824024">
    <property type="component" value="Unassembled WGS sequence"/>
</dbReference>
<evidence type="ECO:0000256" key="1">
    <source>
        <dbReference type="ARBA" id="ARBA00007164"/>
    </source>
</evidence>
<feature type="binding site" evidence="8">
    <location>
        <position position="238"/>
    </location>
    <ligand>
        <name>substrate</name>
    </ligand>
</feature>
<protein>
    <submittedName>
        <fullName evidence="13">D-alanyl-D-alanine carboxypeptidase</fullName>
    </submittedName>
</protein>
<reference evidence="13" key="1">
    <citation type="journal article" date="2021" name="PeerJ">
        <title>Extensive microbial diversity within the chicken gut microbiome revealed by metagenomics and culture.</title>
        <authorList>
            <person name="Gilroy R."/>
            <person name="Ravi A."/>
            <person name="Getino M."/>
            <person name="Pursley I."/>
            <person name="Horton D.L."/>
            <person name="Alikhan N.F."/>
            <person name="Baker D."/>
            <person name="Gharbi K."/>
            <person name="Hall N."/>
            <person name="Watson M."/>
            <person name="Adriaenssens E.M."/>
            <person name="Foster-Nyarko E."/>
            <person name="Jarju S."/>
            <person name="Secka A."/>
            <person name="Antonio M."/>
            <person name="Oren A."/>
            <person name="Chaudhuri R.R."/>
            <person name="La Ragione R."/>
            <person name="Hildebrand F."/>
            <person name="Pallen M.J."/>
        </authorList>
    </citation>
    <scope>NUCLEOTIDE SEQUENCE</scope>
    <source>
        <strain evidence="13">CHK192-9172</strain>
    </source>
</reference>
<dbReference type="GO" id="GO:0006508">
    <property type="term" value="P:proteolysis"/>
    <property type="evidence" value="ECO:0007669"/>
    <property type="project" value="InterPro"/>
</dbReference>
<dbReference type="GO" id="GO:0009002">
    <property type="term" value="F:serine-type D-Ala-D-Ala carboxypeptidase activity"/>
    <property type="evidence" value="ECO:0007669"/>
    <property type="project" value="InterPro"/>
</dbReference>
<evidence type="ECO:0000256" key="5">
    <source>
        <dbReference type="ARBA" id="ARBA00022984"/>
    </source>
</evidence>
<evidence type="ECO:0000256" key="4">
    <source>
        <dbReference type="ARBA" id="ARBA00022960"/>
    </source>
</evidence>
<organism evidence="13 14">
    <name type="scientific">Candidatus Eubacterium avistercoris</name>
    <dbReference type="NCBI Taxonomy" id="2838567"/>
    <lineage>
        <taxon>Bacteria</taxon>
        <taxon>Bacillati</taxon>
        <taxon>Bacillota</taxon>
        <taxon>Clostridia</taxon>
        <taxon>Eubacteriales</taxon>
        <taxon>Eubacteriaceae</taxon>
        <taxon>Eubacterium</taxon>
    </lineage>
</organism>
<evidence type="ECO:0000256" key="7">
    <source>
        <dbReference type="PIRSR" id="PIRSR618044-1"/>
    </source>
</evidence>
<dbReference type="EMBL" id="DXCH01000236">
    <property type="protein sequence ID" value="HIZ07969.1"/>
    <property type="molecule type" value="Genomic_DNA"/>
</dbReference>
<keyword evidence="13" id="KW-0121">Carboxypeptidase</keyword>
<sequence length="433" mass="48317">MRKLKRICCLLIAVLLFGGTWGMTAAARDTWPSGPSIDSECAIVMEVNTGTVLYGKKEHQKCYPASITKILTTLLALENSSLDETVTFSEDSIYNTEGSGVARDIGEQLSMKDTLYAVMLESANECAYAAAEHVGGGDYSKFISMMNQKAKDLGCTDTHFTNANGLPDEKHYTSCYDMALISKAAIENDMFRKIVSTKTYTLPKTNKKDQELVMYNHHKMISNNRTSRYLYDYAIGGKTGYTNAARNTLVTYAQKDGMLLVCVVMRSNPTSQYTDTEKLFNYCFDNFQMYNVSNSETRYTDETGDMGLRINEISPYARIDSSARIILPKTAEFDETQVEVNYDKAGDQTAGTLVYKLGDRTVGTADVTVEDVQIEPYPFSDEADGLGISAPVKIIVIAAVCAAVVFLLLYFRKKNFRKNDTGYIEIKTDKRHR</sequence>
<keyword evidence="5" id="KW-0573">Peptidoglycan synthesis</keyword>
<evidence type="ECO:0000256" key="11">
    <source>
        <dbReference type="SAM" id="SignalP"/>
    </source>
</evidence>
<feature type="active site" description="Proton acceptor" evidence="7">
    <location>
        <position position="69"/>
    </location>
</feature>
<evidence type="ECO:0000259" key="12">
    <source>
        <dbReference type="Pfam" id="PF00768"/>
    </source>
</evidence>
<feature type="active site" evidence="7">
    <location>
        <position position="122"/>
    </location>
</feature>
<keyword evidence="10" id="KW-0472">Membrane</keyword>
<feature type="transmembrane region" description="Helical" evidence="10">
    <location>
        <begin position="390"/>
        <end position="411"/>
    </location>
</feature>
<dbReference type="GO" id="GO:0008360">
    <property type="term" value="P:regulation of cell shape"/>
    <property type="evidence" value="ECO:0007669"/>
    <property type="project" value="UniProtKB-KW"/>
</dbReference>
<evidence type="ECO:0000256" key="2">
    <source>
        <dbReference type="ARBA" id="ARBA00022729"/>
    </source>
</evidence>
<dbReference type="PANTHER" id="PTHR21581:SF33">
    <property type="entry name" value="D-ALANYL-D-ALANINE CARBOXYPEPTIDASE DACB"/>
    <property type="match status" value="1"/>
</dbReference>
<keyword evidence="2 11" id="KW-0732">Signal</keyword>
<dbReference type="GO" id="GO:0071555">
    <property type="term" value="P:cell wall organization"/>
    <property type="evidence" value="ECO:0007669"/>
    <property type="project" value="UniProtKB-KW"/>
</dbReference>
<evidence type="ECO:0000256" key="6">
    <source>
        <dbReference type="ARBA" id="ARBA00023316"/>
    </source>
</evidence>
<keyword evidence="3" id="KW-0378">Hydrolase</keyword>
<name>A0A9D2D3S2_9FIRM</name>
<evidence type="ECO:0000256" key="8">
    <source>
        <dbReference type="PIRSR" id="PIRSR618044-2"/>
    </source>
</evidence>
<dbReference type="PANTHER" id="PTHR21581">
    <property type="entry name" value="D-ALANYL-D-ALANINE CARBOXYPEPTIDASE"/>
    <property type="match status" value="1"/>
</dbReference>